<reference evidence="5" key="1">
    <citation type="submission" date="2013-09" db="EMBL/GenBank/DDBJ databases">
        <title>Corchorus olitorius genome sequencing.</title>
        <authorList>
            <person name="Alam M."/>
            <person name="Haque M.S."/>
            <person name="Islam M.S."/>
            <person name="Emdad E.M."/>
            <person name="Islam M.M."/>
            <person name="Ahmed B."/>
            <person name="Halim A."/>
            <person name="Hossen Q.M.M."/>
            <person name="Hossain M.Z."/>
            <person name="Ahmed R."/>
            <person name="Khan M.M."/>
            <person name="Islam R."/>
            <person name="Rashid M.M."/>
            <person name="Khan S.A."/>
            <person name="Rahman M.S."/>
            <person name="Alam M."/>
            <person name="Yahiya A.S."/>
            <person name="Khan M.S."/>
            <person name="Azam M.S."/>
            <person name="Haque T."/>
            <person name="Lashkar M.Z.H."/>
            <person name="Akhand A.I."/>
            <person name="Morshed G."/>
            <person name="Roy S."/>
            <person name="Uddin K.S."/>
            <person name="Rabeya T."/>
            <person name="Hossain A.S."/>
            <person name="Chowdhury A."/>
            <person name="Snigdha A.R."/>
            <person name="Mortoza M.S."/>
            <person name="Matin S.A."/>
            <person name="Hoque S.M.E."/>
            <person name="Islam M.K."/>
            <person name="Roy D.K."/>
            <person name="Haider R."/>
            <person name="Moosa M.M."/>
            <person name="Elias S.M."/>
            <person name="Hasan A.M."/>
            <person name="Jahan S."/>
            <person name="Shafiuddin M."/>
            <person name="Mahmood N."/>
            <person name="Shommy N.S."/>
        </authorList>
    </citation>
    <scope>NUCLEOTIDE SEQUENCE [LARGE SCALE GENOMIC DNA]</scope>
    <source>
        <strain evidence="5">cv. O-4</strain>
    </source>
</reference>
<feature type="compositionally biased region" description="Basic and acidic residues" evidence="2">
    <location>
        <begin position="240"/>
        <end position="252"/>
    </location>
</feature>
<feature type="domain" description="Glabrous enhancer-binding protein-like DBD" evidence="3">
    <location>
        <begin position="170"/>
        <end position="264"/>
    </location>
</feature>
<accession>A0A1R3JCY3</accession>
<dbReference type="PANTHER" id="PTHR31662">
    <property type="entry name" value="BNAANNG10740D PROTEIN-RELATED"/>
    <property type="match status" value="1"/>
</dbReference>
<dbReference type="AlphaFoldDB" id="A0A1R3JCY3"/>
<feature type="compositionally biased region" description="Acidic residues" evidence="2">
    <location>
        <begin position="72"/>
        <end position="88"/>
    </location>
</feature>
<feature type="compositionally biased region" description="Basic and acidic residues" evidence="2">
    <location>
        <begin position="295"/>
        <end position="314"/>
    </location>
</feature>
<evidence type="ECO:0000256" key="2">
    <source>
        <dbReference type="SAM" id="MobiDB-lite"/>
    </source>
</evidence>
<dbReference type="InterPro" id="IPR053932">
    <property type="entry name" value="GeBP-like_DBD"/>
</dbReference>
<protein>
    <recommendedName>
        <fullName evidence="3">Glabrous enhancer-binding protein-like DBD domain-containing protein</fullName>
    </recommendedName>
</protein>
<dbReference type="STRING" id="93759.A0A1R3JCY3"/>
<dbReference type="GO" id="GO:0005634">
    <property type="term" value="C:nucleus"/>
    <property type="evidence" value="ECO:0007669"/>
    <property type="project" value="TreeGrafter"/>
</dbReference>
<dbReference type="Proteomes" id="UP000187203">
    <property type="component" value="Unassembled WGS sequence"/>
</dbReference>
<sequence length="393" mass="43151">MARKRPDPIEEPPAASSSDEEEEEKREDSSEDEEEGSSSEEGSSGDEEDDVPVTQPPKKPETPAPATATAADDSDDESGSESESESDSDSPTPIVKPIATKPMEEASNAKKPRSKPLASPVKASAAKRPSESEGSKDNKRAKKKASEEGTPSTLSVEVKKPGEDAKKHLFQRLFTEDDEIAVLKGMLEYADKKGADPCVDMNAFHDFVKKYIHTDVTKAQLMDKIRRLRKKYENNVGKGKKGEDRTFNKPHEQKSFELSKKIWGKDGISGKVESSAVKSAAKSNGKATLKLELASPDKKTSDKKKVDVGEPMEVDKEGSKSGVCLFDKSYGVASLEGEVLKHGLEMIGGEKRAALEEKWKKIHIAELELFLQRSELITEQAKLLLELYKSEDK</sequence>
<feature type="compositionally biased region" description="Basic and acidic residues" evidence="2">
    <location>
        <begin position="128"/>
        <end position="138"/>
    </location>
</feature>
<organism evidence="4 5">
    <name type="scientific">Corchorus olitorius</name>
    <dbReference type="NCBI Taxonomy" id="93759"/>
    <lineage>
        <taxon>Eukaryota</taxon>
        <taxon>Viridiplantae</taxon>
        <taxon>Streptophyta</taxon>
        <taxon>Embryophyta</taxon>
        <taxon>Tracheophyta</taxon>
        <taxon>Spermatophyta</taxon>
        <taxon>Magnoliopsida</taxon>
        <taxon>eudicotyledons</taxon>
        <taxon>Gunneridae</taxon>
        <taxon>Pentapetalae</taxon>
        <taxon>rosids</taxon>
        <taxon>malvids</taxon>
        <taxon>Malvales</taxon>
        <taxon>Malvaceae</taxon>
        <taxon>Grewioideae</taxon>
        <taxon>Apeibeae</taxon>
        <taxon>Corchorus</taxon>
    </lineage>
</organism>
<name>A0A1R3JCY3_9ROSI</name>
<gene>
    <name evidence="4" type="ORF">COLO4_17402</name>
</gene>
<keyword evidence="5" id="KW-1185">Reference proteome</keyword>
<evidence type="ECO:0000313" key="4">
    <source>
        <dbReference type="EMBL" id="OMO92674.1"/>
    </source>
</evidence>
<evidence type="ECO:0000256" key="1">
    <source>
        <dbReference type="ARBA" id="ARBA00010820"/>
    </source>
</evidence>
<dbReference type="OrthoDB" id="661680at2759"/>
<feature type="compositionally biased region" description="Acidic residues" evidence="2">
    <location>
        <begin position="18"/>
        <end position="51"/>
    </location>
</feature>
<feature type="region of interest" description="Disordered" evidence="2">
    <location>
        <begin position="291"/>
        <end position="314"/>
    </location>
</feature>
<dbReference type="EMBL" id="AWUE01016338">
    <property type="protein sequence ID" value="OMO92674.1"/>
    <property type="molecule type" value="Genomic_DNA"/>
</dbReference>
<dbReference type="PANTHER" id="PTHR31662:SF33">
    <property type="entry name" value="DNA-BINDING STOREKEEPER PROTEIN TRANSCRIPTIONAL REGULATOR-LIKE PROTEIN"/>
    <property type="match status" value="1"/>
</dbReference>
<feature type="region of interest" description="Disordered" evidence="2">
    <location>
        <begin position="233"/>
        <end position="252"/>
    </location>
</feature>
<evidence type="ECO:0000259" key="3">
    <source>
        <dbReference type="Pfam" id="PF04504"/>
    </source>
</evidence>
<dbReference type="InterPro" id="IPR007592">
    <property type="entry name" value="GEBP"/>
</dbReference>
<comment type="caution">
    <text evidence="4">The sequence shown here is derived from an EMBL/GenBank/DDBJ whole genome shotgun (WGS) entry which is preliminary data.</text>
</comment>
<comment type="similarity">
    <text evidence="1">Belongs to the GeBP family.</text>
</comment>
<dbReference type="GO" id="GO:0006355">
    <property type="term" value="P:regulation of DNA-templated transcription"/>
    <property type="evidence" value="ECO:0007669"/>
    <property type="project" value="InterPro"/>
</dbReference>
<proteinExistence type="inferred from homology"/>
<feature type="region of interest" description="Disordered" evidence="2">
    <location>
        <begin position="1"/>
        <end position="160"/>
    </location>
</feature>
<evidence type="ECO:0000313" key="5">
    <source>
        <dbReference type="Proteomes" id="UP000187203"/>
    </source>
</evidence>
<dbReference type="Pfam" id="PF04504">
    <property type="entry name" value="GeBP-like_DBD"/>
    <property type="match status" value="1"/>
</dbReference>